<name>A0A7X2D1M4_9LACT</name>
<dbReference type="Gene3D" id="3.30.930.30">
    <property type="match status" value="1"/>
</dbReference>
<comment type="caution">
    <text evidence="2">The sequence shown here is derived from an EMBL/GenBank/DDBJ whole genome shotgun (WGS) entry which is preliminary data.</text>
</comment>
<accession>A0A7X2D1M4</accession>
<protein>
    <submittedName>
        <fullName evidence="2">Uncharacterized protein</fullName>
    </submittedName>
</protein>
<keyword evidence="1" id="KW-0175">Coiled coil</keyword>
<sequence>MKDKKGRIKMSISISYSKHSASELKRSTYEHIIRNEKNAERVAAHTKSNHDPALAGYNVVLLDEGIDETKKKLADYEEARQKSGLKSMRKDAKAFVDATIQLSDDTLLALGWENDSVGRKLPVSKQSPSAIKNVILAYKTTFEAICTDEATFGHIALADIHFDESNNPHLDCLMSVLDGDNPNYSVNEFINGKNRYEKSVVNGKKMTKKIMQPKGQELSRKQGRLGELVAQRFKVEDIEKFDLKRGAGEKSRAKARDLRREAENKLSEARNLANDAYASKQAANAEYNDEWGQYRDKMRLLREQHEKLFTSDERSRWDEAARRLKHAKSLEYVAQQTDGFIGVAFAIIAAIQQYTAEEQIKQMNQERQKTISKINEQKQLLKQDLQSAKKKRDNAILQVKQATTKRDKIQQEFNALVPKLRQAKETINNENDFRVSLAAREDSLSDREQNVAKREAKQKRAVASWETTLSVVNNGTLAEREKARLIAENVAEKHGNKQTFDIDALILDLDKANQQLSQ</sequence>
<evidence type="ECO:0000313" key="2">
    <source>
        <dbReference type="EMBL" id="MQW39220.1"/>
    </source>
</evidence>
<feature type="coiled-coil region" evidence="1">
    <location>
        <begin position="252"/>
        <end position="279"/>
    </location>
</feature>
<dbReference type="Proteomes" id="UP000439550">
    <property type="component" value="Unassembled WGS sequence"/>
</dbReference>
<keyword evidence="3" id="KW-1185">Reference proteome</keyword>
<gene>
    <name evidence="2" type="ORF">GHI93_04605</name>
</gene>
<dbReference type="AlphaFoldDB" id="A0A7X2D1M4"/>
<dbReference type="RefSeq" id="WP_153495899.1">
    <property type="nucleotide sequence ID" value="NZ_CAXYUY010000002.1"/>
</dbReference>
<dbReference type="EMBL" id="WITJ01000005">
    <property type="protein sequence ID" value="MQW39220.1"/>
    <property type="molecule type" value="Genomic_DNA"/>
</dbReference>
<feature type="coiled-coil region" evidence="1">
    <location>
        <begin position="360"/>
        <end position="412"/>
    </location>
</feature>
<proteinExistence type="predicted"/>
<evidence type="ECO:0000313" key="3">
    <source>
        <dbReference type="Proteomes" id="UP000439550"/>
    </source>
</evidence>
<organism evidence="2 3">
    <name type="scientific">Lactococcus hircilactis</name>
    <dbReference type="NCBI Taxonomy" id="1494462"/>
    <lineage>
        <taxon>Bacteria</taxon>
        <taxon>Bacillati</taxon>
        <taxon>Bacillota</taxon>
        <taxon>Bacilli</taxon>
        <taxon>Lactobacillales</taxon>
        <taxon>Streptococcaceae</taxon>
        <taxon>Lactococcus</taxon>
    </lineage>
</organism>
<evidence type="ECO:0000256" key="1">
    <source>
        <dbReference type="SAM" id="Coils"/>
    </source>
</evidence>
<reference evidence="2 3" key="1">
    <citation type="submission" date="2019-10" db="EMBL/GenBank/DDBJ databases">
        <authorList>
            <person name="Dong K."/>
        </authorList>
    </citation>
    <scope>NUCLEOTIDE SEQUENCE [LARGE SCALE GENOMIC DNA]</scope>
    <source>
        <strain evidence="2 3">DSM 28960</strain>
    </source>
</reference>